<sequence length="240" mass="27769">MVVGRGGFNRRIRDAAEHRSEFQASKIELPLAELHFSLQHLTPGEKLDTAIHCLEGAALRWFCWENRRYPFQSWDDLKSLLLRRFRSHSTHEGSVYNRASVLHRLNTVQEYHQQFQVEEDKASEQTKLSRDKMKLLGSSTFGLGSCEHNSNIQREDKKPTEDASVIRLHGPCVNEKNLSSGLVFSSRSKTYWKPEQPPFSTLKRSIFSPDDGSLEYSSFIRCNRKTKVAKVNELHDLNRH</sequence>
<gene>
    <name evidence="2" type="ORF">F8388_020809</name>
</gene>
<dbReference type="InterPro" id="IPR005162">
    <property type="entry name" value="Retrotrans_gag_dom"/>
</dbReference>
<proteinExistence type="predicted"/>
<comment type="caution">
    <text evidence="2">The sequence shown here is derived from an EMBL/GenBank/DDBJ whole genome shotgun (WGS) entry which is preliminary data.</text>
</comment>
<feature type="domain" description="Retrotransposon gag" evidence="1">
    <location>
        <begin position="50"/>
        <end position="124"/>
    </location>
</feature>
<evidence type="ECO:0000259" key="1">
    <source>
        <dbReference type="Pfam" id="PF03732"/>
    </source>
</evidence>
<dbReference type="AlphaFoldDB" id="A0A7J6F003"/>
<evidence type="ECO:0000313" key="2">
    <source>
        <dbReference type="EMBL" id="KAF4363239.1"/>
    </source>
</evidence>
<name>A0A7J6F003_CANSA</name>
<protein>
    <recommendedName>
        <fullName evidence="1">Retrotransposon gag domain-containing protein</fullName>
    </recommendedName>
</protein>
<dbReference type="Proteomes" id="UP000525078">
    <property type="component" value="Unassembled WGS sequence"/>
</dbReference>
<accession>A0A7J6F003</accession>
<dbReference type="EMBL" id="JAATIP010000177">
    <property type="protein sequence ID" value="KAF4363239.1"/>
    <property type="molecule type" value="Genomic_DNA"/>
</dbReference>
<organism evidence="2 3">
    <name type="scientific">Cannabis sativa</name>
    <name type="common">Hemp</name>
    <name type="synonym">Marijuana</name>
    <dbReference type="NCBI Taxonomy" id="3483"/>
    <lineage>
        <taxon>Eukaryota</taxon>
        <taxon>Viridiplantae</taxon>
        <taxon>Streptophyta</taxon>
        <taxon>Embryophyta</taxon>
        <taxon>Tracheophyta</taxon>
        <taxon>Spermatophyta</taxon>
        <taxon>Magnoliopsida</taxon>
        <taxon>eudicotyledons</taxon>
        <taxon>Gunneridae</taxon>
        <taxon>Pentapetalae</taxon>
        <taxon>rosids</taxon>
        <taxon>fabids</taxon>
        <taxon>Rosales</taxon>
        <taxon>Cannabaceae</taxon>
        <taxon>Cannabis</taxon>
    </lineage>
</organism>
<reference evidence="2 3" key="1">
    <citation type="journal article" date="2020" name="bioRxiv">
        <title>Sequence and annotation of 42 cannabis genomes reveals extensive copy number variation in cannabinoid synthesis and pathogen resistance genes.</title>
        <authorList>
            <person name="Mckernan K.J."/>
            <person name="Helbert Y."/>
            <person name="Kane L.T."/>
            <person name="Ebling H."/>
            <person name="Zhang L."/>
            <person name="Liu B."/>
            <person name="Eaton Z."/>
            <person name="Mclaughlin S."/>
            <person name="Kingan S."/>
            <person name="Baybayan P."/>
            <person name="Concepcion G."/>
            <person name="Jordan M."/>
            <person name="Riva A."/>
            <person name="Barbazuk W."/>
            <person name="Harkins T."/>
        </authorList>
    </citation>
    <scope>NUCLEOTIDE SEQUENCE [LARGE SCALE GENOMIC DNA]</scope>
    <source>
        <strain evidence="3">cv. Jamaican Lion 4</strain>
        <tissue evidence="2">Leaf</tissue>
    </source>
</reference>
<dbReference type="Pfam" id="PF03732">
    <property type="entry name" value="Retrotrans_gag"/>
    <property type="match status" value="1"/>
</dbReference>
<evidence type="ECO:0000313" key="3">
    <source>
        <dbReference type="Proteomes" id="UP000525078"/>
    </source>
</evidence>